<keyword evidence="2" id="KW-1185">Reference proteome</keyword>
<sequence length="97" mass="11111">MDKQRKNDFFTFADDEGNDEQRQRLQSISRNTLLVMDKNGNPMRFDEATGSHLLSTIPEVSEITNATTPDFPLTPQVPRAALKKLLRRTNTATRDFE</sequence>
<evidence type="ECO:0000313" key="4">
    <source>
        <dbReference type="WBParaSite" id="MBELARI_LOCUS9621"/>
    </source>
</evidence>
<protein>
    <submittedName>
        <fullName evidence="3 4">Uncharacterized protein</fullName>
    </submittedName>
</protein>
<evidence type="ECO:0000256" key="1">
    <source>
        <dbReference type="SAM" id="MobiDB-lite"/>
    </source>
</evidence>
<name>A0AAF3FT18_9BILA</name>
<dbReference type="AlphaFoldDB" id="A0AAF3FT18"/>
<reference evidence="3 4" key="1">
    <citation type="submission" date="2024-02" db="UniProtKB">
        <authorList>
            <consortium name="WormBaseParasite"/>
        </authorList>
    </citation>
    <scope>IDENTIFICATION</scope>
</reference>
<feature type="region of interest" description="Disordered" evidence="1">
    <location>
        <begin position="1"/>
        <end position="23"/>
    </location>
</feature>
<proteinExistence type="predicted"/>
<accession>A0AAF3FT18</accession>
<dbReference type="WBParaSite" id="MBELARI_LOCUS9315">
    <property type="protein sequence ID" value="MBELARI_LOCUS9315"/>
    <property type="gene ID" value="MBELARI_LOCUS9315"/>
</dbReference>
<evidence type="ECO:0000313" key="2">
    <source>
        <dbReference type="Proteomes" id="UP000887575"/>
    </source>
</evidence>
<organism evidence="2 3">
    <name type="scientific">Mesorhabditis belari</name>
    <dbReference type="NCBI Taxonomy" id="2138241"/>
    <lineage>
        <taxon>Eukaryota</taxon>
        <taxon>Metazoa</taxon>
        <taxon>Ecdysozoa</taxon>
        <taxon>Nematoda</taxon>
        <taxon>Chromadorea</taxon>
        <taxon>Rhabditida</taxon>
        <taxon>Rhabditina</taxon>
        <taxon>Rhabditomorpha</taxon>
        <taxon>Rhabditoidea</taxon>
        <taxon>Rhabditidae</taxon>
        <taxon>Mesorhabditinae</taxon>
        <taxon>Mesorhabditis</taxon>
    </lineage>
</organism>
<dbReference type="Proteomes" id="UP000887575">
    <property type="component" value="Unassembled WGS sequence"/>
</dbReference>
<dbReference type="WBParaSite" id="MBELARI_LOCUS9621">
    <property type="protein sequence ID" value="MBELARI_LOCUS9621"/>
    <property type="gene ID" value="MBELARI_LOCUS9621"/>
</dbReference>
<evidence type="ECO:0000313" key="3">
    <source>
        <dbReference type="WBParaSite" id="MBELARI_LOCUS9315"/>
    </source>
</evidence>